<keyword evidence="1" id="KW-0472">Membrane</keyword>
<organism evidence="2 3">
    <name type="scientific">Clostridium chauvoei</name>
    <dbReference type="NCBI Taxonomy" id="46867"/>
    <lineage>
        <taxon>Bacteria</taxon>
        <taxon>Bacillati</taxon>
        <taxon>Bacillota</taxon>
        <taxon>Clostridia</taxon>
        <taxon>Eubacteriales</taxon>
        <taxon>Clostridiaceae</taxon>
        <taxon>Clostridium</taxon>
    </lineage>
</organism>
<dbReference type="AlphaFoldDB" id="A0ABD4REU6"/>
<reference evidence="2 3" key="1">
    <citation type="submission" date="2021-08" db="EMBL/GenBank/DDBJ databases">
        <title>Genome sequence analysis of Clostridium chauvoei strains of European origin and evaluation of typing options for outbreak investigations.</title>
        <authorList>
            <person name="Abdel-Glil M."/>
            <person name="Thomas P."/>
            <person name="Seyboldt C."/>
        </authorList>
    </citation>
    <scope>NUCLEOTIDE SEQUENCE [LARGE SCALE GENOMIC DNA]</scope>
    <source>
        <strain evidence="2 3">S0260-09</strain>
    </source>
</reference>
<sequence length="102" mass="11664">MYHFKFAFFPYIVLFIIVIVNFCKAIYSNKKKTERNFNKIDLIIDVFCGIAMWSGLMFQGVLADNSAGGYNVWAISLEIISIISFIIFIANLILVLKRSLGK</sequence>
<feature type="transmembrane region" description="Helical" evidence="1">
    <location>
        <begin position="39"/>
        <end position="58"/>
    </location>
</feature>
<keyword evidence="1" id="KW-0812">Transmembrane</keyword>
<evidence type="ECO:0000313" key="3">
    <source>
        <dbReference type="Proteomes" id="UP000775179"/>
    </source>
</evidence>
<evidence type="ECO:0000313" key="2">
    <source>
        <dbReference type="EMBL" id="MBX7289871.1"/>
    </source>
</evidence>
<feature type="transmembrane region" description="Helical" evidence="1">
    <location>
        <begin position="70"/>
        <end position="96"/>
    </location>
</feature>
<dbReference type="KEGG" id="cchv:BTM20_03395"/>
<accession>A0ABD4REU6</accession>
<proteinExistence type="predicted"/>
<evidence type="ECO:0000256" key="1">
    <source>
        <dbReference type="SAM" id="Phobius"/>
    </source>
</evidence>
<protein>
    <submittedName>
        <fullName evidence="2">Uncharacterized protein</fullName>
    </submittedName>
</protein>
<name>A0ABD4REU6_9CLOT</name>
<comment type="caution">
    <text evidence="2">The sequence shown here is derived from an EMBL/GenBank/DDBJ whole genome shotgun (WGS) entry which is preliminary data.</text>
</comment>
<keyword evidence="1" id="KW-1133">Transmembrane helix</keyword>
<dbReference type="Proteomes" id="UP000775179">
    <property type="component" value="Unassembled WGS sequence"/>
</dbReference>
<dbReference type="EMBL" id="JAIFTX010000003">
    <property type="protein sequence ID" value="MBX7289871.1"/>
    <property type="molecule type" value="Genomic_DNA"/>
</dbReference>
<gene>
    <name evidence="2" type="ORF">K4H94_02240</name>
</gene>
<feature type="transmembrane region" description="Helical" evidence="1">
    <location>
        <begin position="6"/>
        <end position="27"/>
    </location>
</feature>